<dbReference type="PROSITE" id="PS51746">
    <property type="entry name" value="PPM_2"/>
    <property type="match status" value="1"/>
</dbReference>
<evidence type="ECO:0000256" key="1">
    <source>
        <dbReference type="RuleBase" id="RU366020"/>
    </source>
</evidence>
<dbReference type="InterPro" id="IPR039123">
    <property type="entry name" value="PPTC7"/>
</dbReference>
<comment type="caution">
    <text evidence="3">The sequence shown here is derived from an EMBL/GenBank/DDBJ whole genome shotgun (WGS) entry which is preliminary data.</text>
</comment>
<dbReference type="EC" id="3.1.3.16" evidence="1"/>
<comment type="cofactor">
    <cofactor evidence="1">
        <name>Mg(2+)</name>
        <dbReference type="ChEBI" id="CHEBI:18420"/>
    </cofactor>
</comment>
<organism evidence="3 4">
    <name type="scientific">Bonamia ostreae</name>
    <dbReference type="NCBI Taxonomy" id="126728"/>
    <lineage>
        <taxon>Eukaryota</taxon>
        <taxon>Sar</taxon>
        <taxon>Rhizaria</taxon>
        <taxon>Endomyxa</taxon>
        <taxon>Ascetosporea</taxon>
        <taxon>Haplosporida</taxon>
        <taxon>Bonamia</taxon>
    </lineage>
</organism>
<keyword evidence="4" id="KW-1185">Reference proteome</keyword>
<dbReference type="SMART" id="SM00332">
    <property type="entry name" value="PP2Cc"/>
    <property type="match status" value="1"/>
</dbReference>
<dbReference type="PANTHER" id="PTHR12320">
    <property type="entry name" value="PROTEIN PHOSPHATASE 2C"/>
    <property type="match status" value="1"/>
</dbReference>
<keyword evidence="1" id="KW-0464">Manganese</keyword>
<evidence type="ECO:0000313" key="3">
    <source>
        <dbReference type="EMBL" id="MES1919611.1"/>
    </source>
</evidence>
<name>A0ABV2AIU8_9EUKA</name>
<evidence type="ECO:0000259" key="2">
    <source>
        <dbReference type="PROSITE" id="PS51746"/>
    </source>
</evidence>
<keyword evidence="1" id="KW-0460">Magnesium</keyword>
<comment type="catalytic activity">
    <reaction evidence="1">
        <text>O-phospho-L-seryl-[protein] + H2O = L-seryl-[protein] + phosphate</text>
        <dbReference type="Rhea" id="RHEA:20629"/>
        <dbReference type="Rhea" id="RHEA-COMP:9863"/>
        <dbReference type="Rhea" id="RHEA-COMP:11604"/>
        <dbReference type="ChEBI" id="CHEBI:15377"/>
        <dbReference type="ChEBI" id="CHEBI:29999"/>
        <dbReference type="ChEBI" id="CHEBI:43474"/>
        <dbReference type="ChEBI" id="CHEBI:83421"/>
        <dbReference type="EC" id="3.1.3.16"/>
    </reaction>
</comment>
<reference evidence="3 4" key="1">
    <citation type="journal article" date="2024" name="BMC Biol.">
        <title>Comparative genomics of Ascetosporea gives new insight into the evolutionary basis for animal parasitism in Rhizaria.</title>
        <authorList>
            <person name="Hiltunen Thoren M."/>
            <person name="Onut-Brannstrom I."/>
            <person name="Alfjorden A."/>
            <person name="Peckova H."/>
            <person name="Swords F."/>
            <person name="Hooper C."/>
            <person name="Holzer A.S."/>
            <person name="Bass D."/>
            <person name="Burki F."/>
        </authorList>
    </citation>
    <scope>NUCLEOTIDE SEQUENCE [LARGE SCALE GENOMIC DNA]</scope>
    <source>
        <strain evidence="3">20-A016</strain>
    </source>
</reference>
<dbReference type="Gene3D" id="3.60.40.10">
    <property type="entry name" value="PPM-type phosphatase domain"/>
    <property type="match status" value="1"/>
</dbReference>
<comment type="catalytic activity">
    <reaction evidence="1">
        <text>O-phospho-L-threonyl-[protein] + H2O = L-threonyl-[protein] + phosphate</text>
        <dbReference type="Rhea" id="RHEA:47004"/>
        <dbReference type="Rhea" id="RHEA-COMP:11060"/>
        <dbReference type="Rhea" id="RHEA-COMP:11605"/>
        <dbReference type="ChEBI" id="CHEBI:15377"/>
        <dbReference type="ChEBI" id="CHEBI:30013"/>
        <dbReference type="ChEBI" id="CHEBI:43474"/>
        <dbReference type="ChEBI" id="CHEBI:61977"/>
        <dbReference type="EC" id="3.1.3.16"/>
    </reaction>
</comment>
<feature type="domain" description="PPM-type phosphatase" evidence="2">
    <location>
        <begin position="41"/>
        <end position="288"/>
    </location>
</feature>
<evidence type="ECO:0000313" key="4">
    <source>
        <dbReference type="Proteomes" id="UP001439008"/>
    </source>
</evidence>
<dbReference type="PANTHER" id="PTHR12320:SF1">
    <property type="entry name" value="PROTEIN PHOSPHATASE PTC7 HOMOLOG"/>
    <property type="match status" value="1"/>
</dbReference>
<dbReference type="Pfam" id="PF13672">
    <property type="entry name" value="PP2C_2"/>
    <property type="match status" value="1"/>
</dbReference>
<dbReference type="EMBL" id="JBDODL010000340">
    <property type="protein sequence ID" value="MES1919611.1"/>
    <property type="molecule type" value="Genomic_DNA"/>
</dbReference>
<dbReference type="CDD" id="cd00143">
    <property type="entry name" value="PP2Cc"/>
    <property type="match status" value="1"/>
</dbReference>
<comment type="similarity">
    <text evidence="1">Belongs to the PP2C family.</text>
</comment>
<protein>
    <recommendedName>
        <fullName evidence="1">Protein phosphatase</fullName>
        <ecNumber evidence="1">3.1.3.16</ecNumber>
    </recommendedName>
</protein>
<keyword evidence="1" id="KW-0479">Metal-binding</keyword>
<proteinExistence type="inferred from homology"/>
<accession>A0ABV2AIU8</accession>
<comment type="cofactor">
    <cofactor evidence="1">
        <name>Mn(2+)</name>
        <dbReference type="ChEBI" id="CHEBI:29035"/>
    </cofactor>
</comment>
<dbReference type="SUPFAM" id="SSF81606">
    <property type="entry name" value="PP2C-like"/>
    <property type="match status" value="1"/>
</dbReference>
<gene>
    <name evidence="3" type="ORF">MHBO_001411</name>
</gene>
<dbReference type="InterPro" id="IPR001932">
    <property type="entry name" value="PPM-type_phosphatase-like_dom"/>
</dbReference>
<keyword evidence="1" id="KW-0904">Protein phosphatase</keyword>
<dbReference type="SMART" id="SM00331">
    <property type="entry name" value="PP2C_SIG"/>
    <property type="match status" value="1"/>
</dbReference>
<dbReference type="Proteomes" id="UP001439008">
    <property type="component" value="Unassembled WGS sequence"/>
</dbReference>
<keyword evidence="1" id="KW-0378">Hydrolase</keyword>
<sequence>MSLPAFFNPLKFVSTHAEEPSSSDKLLVFESQSYSIAHPTKTSIEVDIASVVNNNEISDKSLFITGAGEDSLLRLDNVLAVADGVGGWAFHQNGNSALYSRLLVHFLAKRLPLDKKDGIYFDIQKAIRKAHEDTNKKEIMGSSTLCLCALEGNKMTVANVGDSGFILVRDGEVVLHSSEQTIGFNCPNQLGPNPNDTHPCDFYSTSVIPGDTVVLFTDGVSDNMFKEEIASIIRGMTSTKNAAETIAKMAKNLSESSRKSPFQISASESGIEFDGGKPDDITVIVGVVSEKNL</sequence>
<dbReference type="InterPro" id="IPR036457">
    <property type="entry name" value="PPM-type-like_dom_sf"/>
</dbReference>